<accession>A0A8S4G7L4</accession>
<reference evidence="1" key="1">
    <citation type="submission" date="2020-11" db="EMBL/GenBank/DDBJ databases">
        <authorList>
            <person name="Whiteford S."/>
        </authorList>
    </citation>
    <scope>NUCLEOTIDE SEQUENCE</scope>
</reference>
<sequence length="68" mass="7664">MLGYCFKSTISLTSMVEMVATREKSAMVRLDPAAYLDSPRKVFRWARASCNFFRSSGFSGAVPNIWGY</sequence>
<proteinExistence type="predicted"/>
<dbReference type="EMBL" id="CAJHNJ030000108">
    <property type="protein sequence ID" value="CAG9135597.1"/>
    <property type="molecule type" value="Genomic_DNA"/>
</dbReference>
<evidence type="ECO:0000313" key="2">
    <source>
        <dbReference type="Proteomes" id="UP000653454"/>
    </source>
</evidence>
<comment type="caution">
    <text evidence="1">The sequence shown here is derived from an EMBL/GenBank/DDBJ whole genome shotgun (WGS) entry which is preliminary data.</text>
</comment>
<gene>
    <name evidence="1" type="ORF">PLXY2_LOCUS13870</name>
</gene>
<dbReference type="AlphaFoldDB" id="A0A8S4G7L4"/>
<keyword evidence="2" id="KW-1185">Reference proteome</keyword>
<organism evidence="1 2">
    <name type="scientific">Plutella xylostella</name>
    <name type="common">Diamondback moth</name>
    <name type="synonym">Plutella maculipennis</name>
    <dbReference type="NCBI Taxonomy" id="51655"/>
    <lineage>
        <taxon>Eukaryota</taxon>
        <taxon>Metazoa</taxon>
        <taxon>Ecdysozoa</taxon>
        <taxon>Arthropoda</taxon>
        <taxon>Hexapoda</taxon>
        <taxon>Insecta</taxon>
        <taxon>Pterygota</taxon>
        <taxon>Neoptera</taxon>
        <taxon>Endopterygota</taxon>
        <taxon>Lepidoptera</taxon>
        <taxon>Glossata</taxon>
        <taxon>Ditrysia</taxon>
        <taxon>Yponomeutoidea</taxon>
        <taxon>Plutellidae</taxon>
        <taxon>Plutella</taxon>
    </lineage>
</organism>
<evidence type="ECO:0000313" key="1">
    <source>
        <dbReference type="EMBL" id="CAG9135597.1"/>
    </source>
</evidence>
<name>A0A8S4G7L4_PLUXY</name>
<dbReference type="Proteomes" id="UP000653454">
    <property type="component" value="Unassembled WGS sequence"/>
</dbReference>
<protein>
    <submittedName>
        <fullName evidence="1">(diamondback moth) hypothetical protein</fullName>
    </submittedName>
</protein>